<evidence type="ECO:0000256" key="1">
    <source>
        <dbReference type="SAM" id="MobiDB-lite"/>
    </source>
</evidence>
<dbReference type="Proteomes" id="UP000176451">
    <property type="component" value="Unassembled WGS sequence"/>
</dbReference>
<accession>A0A1F5EHU7</accession>
<dbReference type="EMBL" id="MEZV01000023">
    <property type="protein sequence ID" value="OGD66933.1"/>
    <property type="molecule type" value="Genomic_DNA"/>
</dbReference>
<sequence length="66" mass="7657">MKKEEMRQGLEEYDVRMSFSPKENEQDGLGPVIYTDKTGVKEHIAIEKDAFAEMIDFLIDVTHKHS</sequence>
<evidence type="ECO:0000313" key="2">
    <source>
        <dbReference type="EMBL" id="OGD66933.1"/>
    </source>
</evidence>
<feature type="region of interest" description="Disordered" evidence="1">
    <location>
        <begin position="1"/>
        <end position="32"/>
    </location>
</feature>
<proteinExistence type="predicted"/>
<reference evidence="2 3" key="1">
    <citation type="journal article" date="2016" name="Nat. Commun.">
        <title>Thousands of microbial genomes shed light on interconnected biogeochemical processes in an aquifer system.</title>
        <authorList>
            <person name="Anantharaman K."/>
            <person name="Brown C.T."/>
            <person name="Hug L.A."/>
            <person name="Sharon I."/>
            <person name="Castelle C.J."/>
            <person name="Probst A.J."/>
            <person name="Thomas B.C."/>
            <person name="Singh A."/>
            <person name="Wilkins M.J."/>
            <person name="Karaoz U."/>
            <person name="Brodie E.L."/>
            <person name="Williams K.H."/>
            <person name="Hubbard S.S."/>
            <person name="Banfield J.F."/>
        </authorList>
    </citation>
    <scope>NUCLEOTIDE SEQUENCE [LARGE SCALE GENOMIC DNA]</scope>
</reference>
<organism evidence="2 3">
    <name type="scientific">Candidatus Berkelbacteria bacterium RIFCSPHIGHO2_12_FULL_36_9</name>
    <dbReference type="NCBI Taxonomy" id="1797469"/>
    <lineage>
        <taxon>Bacteria</taxon>
        <taxon>Candidatus Berkelbacteria</taxon>
    </lineage>
</organism>
<protein>
    <submittedName>
        <fullName evidence="2">Uncharacterized protein</fullName>
    </submittedName>
</protein>
<gene>
    <name evidence="2" type="ORF">A3F08_00550</name>
</gene>
<dbReference type="STRING" id="1797469.A3F08_00550"/>
<evidence type="ECO:0000313" key="3">
    <source>
        <dbReference type="Proteomes" id="UP000176451"/>
    </source>
</evidence>
<feature type="compositionally biased region" description="Basic and acidic residues" evidence="1">
    <location>
        <begin position="1"/>
        <end position="15"/>
    </location>
</feature>
<name>A0A1F5EHU7_9BACT</name>
<comment type="caution">
    <text evidence="2">The sequence shown here is derived from an EMBL/GenBank/DDBJ whole genome shotgun (WGS) entry which is preliminary data.</text>
</comment>
<dbReference type="AlphaFoldDB" id="A0A1F5EHU7"/>